<evidence type="ECO:0000259" key="7">
    <source>
        <dbReference type="Pfam" id="PF01545"/>
    </source>
</evidence>
<evidence type="ECO:0000256" key="2">
    <source>
        <dbReference type="ARBA" id="ARBA00022448"/>
    </source>
</evidence>
<evidence type="ECO:0000256" key="3">
    <source>
        <dbReference type="ARBA" id="ARBA00022692"/>
    </source>
</evidence>
<dbReference type="Pfam" id="PF01545">
    <property type="entry name" value="Cation_efflux"/>
    <property type="match status" value="1"/>
</dbReference>
<dbReference type="PANTHER" id="PTHR13414:SF9">
    <property type="entry name" value="PROTON-COUPLED ZINC ANTIPORTER SLC30A9, MITOCHONDRIAL"/>
    <property type="match status" value="1"/>
</dbReference>
<proteinExistence type="predicted"/>
<gene>
    <name evidence="8" type="ORF">SAMN05216554_0615</name>
</gene>
<dbReference type="STRING" id="381665.SAMN05216554_0615"/>
<name>A0A1H3KLX8_9MICO</name>
<dbReference type="InterPro" id="IPR027469">
    <property type="entry name" value="Cation_efflux_TMD_sf"/>
</dbReference>
<feature type="transmembrane region" description="Helical" evidence="6">
    <location>
        <begin position="69"/>
        <end position="93"/>
    </location>
</feature>
<keyword evidence="5 6" id="KW-0472">Membrane</keyword>
<keyword evidence="2" id="KW-0813">Transport</keyword>
<dbReference type="GO" id="GO:0008324">
    <property type="term" value="F:monoatomic cation transmembrane transporter activity"/>
    <property type="evidence" value="ECO:0007669"/>
    <property type="project" value="InterPro"/>
</dbReference>
<dbReference type="Proteomes" id="UP000198891">
    <property type="component" value="Unassembled WGS sequence"/>
</dbReference>
<sequence length="304" mass="32517">MTVVIAFIANILVALAKSIVAGLTGSASMLAEAAHSWADAGNEIFLLIADRRAEKKPDAMHPLGHGRDAYIFSLFAAFGIFTVGAVVSVYHGIQSLAAPEAVENYTLNYIVLAVAFVLEGFSLSQSVMQGRRTARRYRRGFFDYVVNGSDTTLRSVFFEDTAALIGLVLAATGIGLHQVTGDPMWDALGSIAIGVLLGGVALILISRNRRYLLGAGPTDMFRMQVGRTLLAHPEIDRVTSLYLEFSGPGTLFLVAAVDLVGDEPENGVAAQLRRLEADLEQEELIGKAVLTLSVSDEPSLEFSG</sequence>
<evidence type="ECO:0000256" key="6">
    <source>
        <dbReference type="SAM" id="Phobius"/>
    </source>
</evidence>
<evidence type="ECO:0000256" key="4">
    <source>
        <dbReference type="ARBA" id="ARBA00022989"/>
    </source>
</evidence>
<keyword evidence="4 6" id="KW-1133">Transmembrane helix</keyword>
<dbReference type="GO" id="GO:0006882">
    <property type="term" value="P:intracellular zinc ion homeostasis"/>
    <property type="evidence" value="ECO:0007669"/>
    <property type="project" value="TreeGrafter"/>
</dbReference>
<dbReference type="GO" id="GO:0006829">
    <property type="term" value="P:zinc ion transport"/>
    <property type="evidence" value="ECO:0007669"/>
    <property type="project" value="InterPro"/>
</dbReference>
<dbReference type="AlphaFoldDB" id="A0A1H3KLX8"/>
<evidence type="ECO:0000313" key="8">
    <source>
        <dbReference type="EMBL" id="SDY53152.1"/>
    </source>
</evidence>
<evidence type="ECO:0000313" key="9">
    <source>
        <dbReference type="Proteomes" id="UP000198891"/>
    </source>
</evidence>
<keyword evidence="3 6" id="KW-0812">Transmembrane</keyword>
<feature type="transmembrane region" description="Helical" evidence="6">
    <location>
        <begin position="162"/>
        <end position="181"/>
    </location>
</feature>
<feature type="domain" description="Cation efflux protein transmembrane" evidence="7">
    <location>
        <begin position="3"/>
        <end position="213"/>
    </location>
</feature>
<dbReference type="NCBIfam" id="TIGR01297">
    <property type="entry name" value="CDF"/>
    <property type="match status" value="1"/>
</dbReference>
<dbReference type="Gene3D" id="1.20.1510.10">
    <property type="entry name" value="Cation efflux protein transmembrane domain"/>
    <property type="match status" value="1"/>
</dbReference>
<evidence type="ECO:0000256" key="5">
    <source>
        <dbReference type="ARBA" id="ARBA00023136"/>
    </source>
</evidence>
<dbReference type="InterPro" id="IPR040177">
    <property type="entry name" value="SLC30A9"/>
</dbReference>
<feature type="transmembrane region" description="Helical" evidence="6">
    <location>
        <begin position="105"/>
        <end position="128"/>
    </location>
</feature>
<dbReference type="RefSeq" id="WP_092548556.1">
    <property type="nucleotide sequence ID" value="NZ_FNPZ01000001.1"/>
</dbReference>
<evidence type="ECO:0000256" key="1">
    <source>
        <dbReference type="ARBA" id="ARBA00004141"/>
    </source>
</evidence>
<dbReference type="GO" id="GO:0016020">
    <property type="term" value="C:membrane"/>
    <property type="evidence" value="ECO:0007669"/>
    <property type="project" value="UniProtKB-SubCell"/>
</dbReference>
<accession>A0A1H3KLX8</accession>
<feature type="transmembrane region" description="Helical" evidence="6">
    <location>
        <begin position="187"/>
        <end position="205"/>
    </location>
</feature>
<reference evidence="8 9" key="1">
    <citation type="submission" date="2016-10" db="EMBL/GenBank/DDBJ databases">
        <authorList>
            <person name="de Groot N.N."/>
        </authorList>
    </citation>
    <scope>NUCLEOTIDE SEQUENCE [LARGE SCALE GENOMIC DNA]</scope>
    <source>
        <strain evidence="8 9">CGMCC 4.3491</strain>
    </source>
</reference>
<organism evidence="8 9">
    <name type="scientific">Herbiconiux ginsengi</name>
    <dbReference type="NCBI Taxonomy" id="381665"/>
    <lineage>
        <taxon>Bacteria</taxon>
        <taxon>Bacillati</taxon>
        <taxon>Actinomycetota</taxon>
        <taxon>Actinomycetes</taxon>
        <taxon>Micrococcales</taxon>
        <taxon>Microbacteriaceae</taxon>
        <taxon>Herbiconiux</taxon>
    </lineage>
</organism>
<comment type="subcellular location">
    <subcellularLocation>
        <location evidence="1">Membrane</location>
        <topology evidence="1">Multi-pass membrane protein</topology>
    </subcellularLocation>
</comment>
<keyword evidence="9" id="KW-1185">Reference proteome</keyword>
<dbReference type="SUPFAM" id="SSF161111">
    <property type="entry name" value="Cation efflux protein transmembrane domain-like"/>
    <property type="match status" value="1"/>
</dbReference>
<dbReference type="PANTHER" id="PTHR13414">
    <property type="entry name" value="HUEL-CATION TRANSPORTER"/>
    <property type="match status" value="1"/>
</dbReference>
<protein>
    <submittedName>
        <fullName evidence="8">Cation diffusion facilitator family transporter</fullName>
    </submittedName>
</protein>
<dbReference type="OrthoDB" id="9806522at2"/>
<dbReference type="EMBL" id="FNPZ01000001">
    <property type="protein sequence ID" value="SDY53152.1"/>
    <property type="molecule type" value="Genomic_DNA"/>
</dbReference>
<dbReference type="InterPro" id="IPR002524">
    <property type="entry name" value="Cation_efflux"/>
</dbReference>
<dbReference type="InterPro" id="IPR058533">
    <property type="entry name" value="Cation_efflux_TM"/>
</dbReference>